<dbReference type="EMBL" id="WHWC01000012">
    <property type="protein sequence ID" value="KAG8372322.1"/>
    <property type="molecule type" value="Genomic_DNA"/>
</dbReference>
<proteinExistence type="predicted"/>
<accession>A0AAV6WVI9</accession>
<keyword evidence="2" id="KW-1185">Reference proteome</keyword>
<evidence type="ECO:0000313" key="2">
    <source>
        <dbReference type="Proteomes" id="UP000826271"/>
    </source>
</evidence>
<name>A0AAV6WVI9_9LAMI</name>
<protein>
    <submittedName>
        <fullName evidence="1">Uncharacterized protein</fullName>
    </submittedName>
</protein>
<comment type="caution">
    <text evidence="1">The sequence shown here is derived from an EMBL/GenBank/DDBJ whole genome shotgun (WGS) entry which is preliminary data.</text>
</comment>
<sequence length="90" mass="10928">MSVVPDELRRRLEIEAESLNLNYRIRYKLSISRRDAEMERVLPERVREFQEIMLRISQEKERMSNAIAEWRNLHTVRESRQEDDGPDDIN</sequence>
<reference evidence="1" key="1">
    <citation type="submission" date="2019-10" db="EMBL/GenBank/DDBJ databases">
        <authorList>
            <person name="Zhang R."/>
            <person name="Pan Y."/>
            <person name="Wang J."/>
            <person name="Ma R."/>
            <person name="Yu S."/>
        </authorList>
    </citation>
    <scope>NUCLEOTIDE SEQUENCE</scope>
    <source>
        <strain evidence="1">LA-IB0</strain>
        <tissue evidence="1">Leaf</tissue>
    </source>
</reference>
<gene>
    <name evidence="1" type="ORF">BUALT_Bualt12G0054100</name>
</gene>
<organism evidence="1 2">
    <name type="scientific">Buddleja alternifolia</name>
    <dbReference type="NCBI Taxonomy" id="168488"/>
    <lineage>
        <taxon>Eukaryota</taxon>
        <taxon>Viridiplantae</taxon>
        <taxon>Streptophyta</taxon>
        <taxon>Embryophyta</taxon>
        <taxon>Tracheophyta</taxon>
        <taxon>Spermatophyta</taxon>
        <taxon>Magnoliopsida</taxon>
        <taxon>eudicotyledons</taxon>
        <taxon>Gunneridae</taxon>
        <taxon>Pentapetalae</taxon>
        <taxon>asterids</taxon>
        <taxon>lamiids</taxon>
        <taxon>Lamiales</taxon>
        <taxon>Scrophulariaceae</taxon>
        <taxon>Buddlejeae</taxon>
        <taxon>Buddleja</taxon>
    </lineage>
</organism>
<evidence type="ECO:0000313" key="1">
    <source>
        <dbReference type="EMBL" id="KAG8372322.1"/>
    </source>
</evidence>
<dbReference type="Proteomes" id="UP000826271">
    <property type="component" value="Unassembled WGS sequence"/>
</dbReference>
<dbReference type="AlphaFoldDB" id="A0AAV6WVI9"/>